<evidence type="ECO:0000256" key="2">
    <source>
        <dbReference type="ARBA" id="ARBA00022857"/>
    </source>
</evidence>
<dbReference type="EMBL" id="QKXC01000058">
    <property type="protein sequence ID" value="RBR24333.1"/>
    <property type="molecule type" value="Genomic_DNA"/>
</dbReference>
<dbReference type="RefSeq" id="XP_031018924.1">
    <property type="nucleotide sequence ID" value="XM_031156972.1"/>
</dbReference>
<comment type="similarity">
    <text evidence="1 4">Belongs to the short-chain dehydrogenases/reductases (SDR) family.</text>
</comment>
<dbReference type="InterPro" id="IPR036291">
    <property type="entry name" value="NAD(P)-bd_dom_sf"/>
</dbReference>
<keyword evidence="2" id="KW-0521">NADP</keyword>
<evidence type="ECO:0000256" key="1">
    <source>
        <dbReference type="ARBA" id="ARBA00006484"/>
    </source>
</evidence>
<evidence type="ECO:0000313" key="6">
    <source>
        <dbReference type="Proteomes" id="UP000253153"/>
    </source>
</evidence>
<proteinExistence type="inferred from homology"/>
<dbReference type="OrthoDB" id="2102561at2759"/>
<accession>A0A366S4T5</accession>
<dbReference type="PRINTS" id="PR00080">
    <property type="entry name" value="SDRFAMILY"/>
</dbReference>
<dbReference type="InterPro" id="IPR020904">
    <property type="entry name" value="Sc_DH/Rdtase_CS"/>
</dbReference>
<dbReference type="PRINTS" id="PR00081">
    <property type="entry name" value="GDHRDH"/>
</dbReference>
<dbReference type="GO" id="GO:0005811">
    <property type="term" value="C:lipid droplet"/>
    <property type="evidence" value="ECO:0007669"/>
    <property type="project" value="TreeGrafter"/>
</dbReference>
<dbReference type="AlphaFoldDB" id="A0A366S4T5"/>
<dbReference type="GeneID" id="41992268"/>
<reference evidence="5 6" key="1">
    <citation type="submission" date="2018-06" db="EMBL/GenBank/DDBJ databases">
        <title>Fusarium incarnatum-equiseti species complex species 28.</title>
        <authorList>
            <person name="Gardiner D.M."/>
        </authorList>
    </citation>
    <scope>NUCLEOTIDE SEQUENCE [LARGE SCALE GENOMIC DNA]</scope>
    <source>
        <strain evidence="5 6">FIESC_28</strain>
    </source>
</reference>
<dbReference type="GO" id="GO:0000140">
    <property type="term" value="F:acylglycerone-phosphate reductase (NADP+) activity"/>
    <property type="evidence" value="ECO:0007669"/>
    <property type="project" value="TreeGrafter"/>
</dbReference>
<name>A0A366S4T5_9HYPO</name>
<evidence type="ECO:0000313" key="5">
    <source>
        <dbReference type="EMBL" id="RBR24333.1"/>
    </source>
</evidence>
<evidence type="ECO:0000256" key="4">
    <source>
        <dbReference type="RuleBase" id="RU000363"/>
    </source>
</evidence>
<dbReference type="PROSITE" id="PS00061">
    <property type="entry name" value="ADH_SHORT"/>
    <property type="match status" value="1"/>
</dbReference>
<organism evidence="5 6">
    <name type="scientific">Fusarium coffeatum</name>
    <dbReference type="NCBI Taxonomy" id="231269"/>
    <lineage>
        <taxon>Eukaryota</taxon>
        <taxon>Fungi</taxon>
        <taxon>Dikarya</taxon>
        <taxon>Ascomycota</taxon>
        <taxon>Pezizomycotina</taxon>
        <taxon>Sordariomycetes</taxon>
        <taxon>Hypocreomycetidae</taxon>
        <taxon>Hypocreales</taxon>
        <taxon>Nectriaceae</taxon>
        <taxon>Fusarium</taxon>
        <taxon>Fusarium incarnatum-equiseti species complex</taxon>
    </lineage>
</organism>
<dbReference type="GO" id="GO:0006654">
    <property type="term" value="P:phosphatidic acid biosynthetic process"/>
    <property type="evidence" value="ECO:0007669"/>
    <property type="project" value="TreeGrafter"/>
</dbReference>
<dbReference type="SUPFAM" id="SSF51735">
    <property type="entry name" value="NAD(P)-binding Rossmann-fold domains"/>
    <property type="match status" value="1"/>
</dbReference>
<dbReference type="GO" id="GO:0019433">
    <property type="term" value="P:triglyceride catabolic process"/>
    <property type="evidence" value="ECO:0007669"/>
    <property type="project" value="TreeGrafter"/>
</dbReference>
<dbReference type="Gene3D" id="3.40.50.720">
    <property type="entry name" value="NAD(P)-binding Rossmann-like Domain"/>
    <property type="match status" value="1"/>
</dbReference>
<protein>
    <submittedName>
        <fullName evidence="5">Uncharacterized protein</fullName>
    </submittedName>
</protein>
<dbReference type="PANTHER" id="PTHR44169">
    <property type="entry name" value="NADPH-DEPENDENT 1-ACYLDIHYDROXYACETONE PHOSPHATE REDUCTASE"/>
    <property type="match status" value="1"/>
</dbReference>
<comment type="caution">
    <text evidence="5">The sequence shown here is derived from an EMBL/GenBank/DDBJ whole genome shotgun (WGS) entry which is preliminary data.</text>
</comment>
<dbReference type="FunFam" id="3.40.50.720:FF:000261">
    <property type="entry name" value="NADPH-dependent 1-acyldihydroxyacetone phosphate reductase"/>
    <property type="match status" value="1"/>
</dbReference>
<dbReference type="CDD" id="cd05374">
    <property type="entry name" value="17beta-HSD-like_SDR_c"/>
    <property type="match status" value="1"/>
</dbReference>
<gene>
    <name evidence="5" type="ORF">FIESC28_02823</name>
</gene>
<keyword evidence="3" id="KW-0560">Oxidoreductase</keyword>
<dbReference type="GO" id="GO:0004806">
    <property type="term" value="F:triacylglycerol lipase activity"/>
    <property type="evidence" value="ECO:0007669"/>
    <property type="project" value="TreeGrafter"/>
</dbReference>
<sequence>MVEKKTYVLITGCSPGGIGHSLAKEFNRQGCHVIATVRNTDMIKDLEGPGMSCFPLEVTDPKSIKECMQKVSDLTGGRLDILVNNAGRTHTIPALDMDLDDVRATYEVNVFGPMSMVQIFAPLLIEARGLIINISSTSTLVPYIFGAIYSSSKGAINVWSRALRLELKPFNVRVMNAVTGTVRSNIASRTHRSLPQNSLYKPVEDFFQQRLTFSQRTATMQTETYARKLVTAALKGEGYLGGLIGGTPDWFYAGGMATKHWEFE</sequence>
<dbReference type="Proteomes" id="UP000253153">
    <property type="component" value="Unassembled WGS sequence"/>
</dbReference>
<evidence type="ECO:0000256" key="3">
    <source>
        <dbReference type="ARBA" id="ARBA00023002"/>
    </source>
</evidence>
<dbReference type="Pfam" id="PF00106">
    <property type="entry name" value="adh_short"/>
    <property type="match status" value="1"/>
</dbReference>
<dbReference type="PANTHER" id="PTHR44169:SF6">
    <property type="entry name" value="NADPH-DEPENDENT 1-ACYLDIHYDROXYACETONE PHOSPHATE REDUCTASE"/>
    <property type="match status" value="1"/>
</dbReference>
<keyword evidence="6" id="KW-1185">Reference proteome</keyword>
<dbReference type="GO" id="GO:0005783">
    <property type="term" value="C:endoplasmic reticulum"/>
    <property type="evidence" value="ECO:0007669"/>
    <property type="project" value="TreeGrafter"/>
</dbReference>
<dbReference type="InterPro" id="IPR002347">
    <property type="entry name" value="SDR_fam"/>
</dbReference>